<dbReference type="Proteomes" id="UP001174936">
    <property type="component" value="Unassembled WGS sequence"/>
</dbReference>
<evidence type="ECO:0000313" key="3">
    <source>
        <dbReference type="EMBL" id="KAK0639895.1"/>
    </source>
</evidence>
<dbReference type="GO" id="GO:0016787">
    <property type="term" value="F:hydrolase activity"/>
    <property type="evidence" value="ECO:0007669"/>
    <property type="project" value="UniProtKB-KW"/>
</dbReference>
<gene>
    <name evidence="3" type="ORF">B0T16DRAFT_337855</name>
</gene>
<dbReference type="SUPFAM" id="SSF53474">
    <property type="entry name" value="alpha/beta-Hydrolases"/>
    <property type="match status" value="1"/>
</dbReference>
<evidence type="ECO:0000256" key="1">
    <source>
        <dbReference type="ARBA" id="ARBA00022801"/>
    </source>
</evidence>
<evidence type="ECO:0000313" key="4">
    <source>
        <dbReference type="Proteomes" id="UP001174936"/>
    </source>
</evidence>
<keyword evidence="4" id="KW-1185">Reference proteome</keyword>
<evidence type="ECO:0000259" key="2">
    <source>
        <dbReference type="Pfam" id="PF07859"/>
    </source>
</evidence>
<feature type="domain" description="Alpha/beta hydrolase fold-3" evidence="2">
    <location>
        <begin position="66"/>
        <end position="277"/>
    </location>
</feature>
<keyword evidence="1 3" id="KW-0378">Hydrolase</keyword>
<comment type="caution">
    <text evidence="3">The sequence shown here is derived from an EMBL/GenBank/DDBJ whole genome shotgun (WGS) entry which is preliminary data.</text>
</comment>
<dbReference type="EMBL" id="JAULSV010000007">
    <property type="protein sequence ID" value="KAK0639895.1"/>
    <property type="molecule type" value="Genomic_DNA"/>
</dbReference>
<dbReference type="PANTHER" id="PTHR48081">
    <property type="entry name" value="AB HYDROLASE SUPERFAMILY PROTEIN C4A8.06C"/>
    <property type="match status" value="1"/>
</dbReference>
<protein>
    <submittedName>
        <fullName evidence="3">Alpha/Beta hydrolase protein</fullName>
    </submittedName>
</protein>
<proteinExistence type="predicted"/>
<dbReference type="InterPro" id="IPR013094">
    <property type="entry name" value="AB_hydrolase_3"/>
</dbReference>
<accession>A0AA39XU70</accession>
<dbReference type="PANTHER" id="PTHR48081:SF8">
    <property type="entry name" value="ALPHA_BETA HYDROLASE FOLD-3 DOMAIN-CONTAINING PROTEIN-RELATED"/>
    <property type="match status" value="1"/>
</dbReference>
<dbReference type="Gene3D" id="3.40.50.1820">
    <property type="entry name" value="alpha/beta hydrolase"/>
    <property type="match status" value="1"/>
</dbReference>
<organism evidence="3 4">
    <name type="scientific">Cercophora newfieldiana</name>
    <dbReference type="NCBI Taxonomy" id="92897"/>
    <lineage>
        <taxon>Eukaryota</taxon>
        <taxon>Fungi</taxon>
        <taxon>Dikarya</taxon>
        <taxon>Ascomycota</taxon>
        <taxon>Pezizomycotina</taxon>
        <taxon>Sordariomycetes</taxon>
        <taxon>Sordariomycetidae</taxon>
        <taxon>Sordariales</taxon>
        <taxon>Lasiosphaeriaceae</taxon>
        <taxon>Cercophora</taxon>
    </lineage>
</organism>
<dbReference type="InterPro" id="IPR029058">
    <property type="entry name" value="AB_hydrolase_fold"/>
</dbReference>
<name>A0AA39XU70_9PEZI</name>
<dbReference type="InterPro" id="IPR050300">
    <property type="entry name" value="GDXG_lipolytic_enzyme"/>
</dbReference>
<dbReference type="Pfam" id="PF07859">
    <property type="entry name" value="Abhydrolase_3"/>
    <property type="match status" value="1"/>
</dbReference>
<sequence length="303" mass="33205">MLSVSDIHNARAFIRLFNSILKGSKPKSSTHKVTDIQVPVRDGTVLPGRVYAPKRPSARGCPALYVCHGGGYVLGELEGQEWICEIWAGLGGVAVDVLYRHAPEWVFPVPVGDAVDGFAWMLKNAEELGINAARGLVVAGDSNGADMALIIAHLHAQEQPEGPAITGLYLACPIVMDKNTAPEQYKEYYVSMEHRIKAPSLTAESVEFIMSIYKPDTTSPLAFPILFPDHSKLPRTYIQACGMDPLRDGGLILHQVLRDSGVETKLDLYPGLPHCFWGPFMHADFTKTHTKDSTEALKWLLSG</sequence>
<reference evidence="3" key="1">
    <citation type="submission" date="2023-06" db="EMBL/GenBank/DDBJ databases">
        <title>Genome-scale phylogeny and comparative genomics of the fungal order Sordariales.</title>
        <authorList>
            <consortium name="Lawrence Berkeley National Laboratory"/>
            <person name="Hensen N."/>
            <person name="Bonometti L."/>
            <person name="Westerberg I."/>
            <person name="Brannstrom I.O."/>
            <person name="Guillou S."/>
            <person name="Cros-Aarteil S."/>
            <person name="Calhoun S."/>
            <person name="Haridas S."/>
            <person name="Kuo A."/>
            <person name="Mondo S."/>
            <person name="Pangilinan J."/>
            <person name="Riley R."/>
            <person name="Labutti K."/>
            <person name="Andreopoulos B."/>
            <person name="Lipzen A."/>
            <person name="Chen C."/>
            <person name="Yanf M."/>
            <person name="Daum C."/>
            <person name="Ng V."/>
            <person name="Clum A."/>
            <person name="Steindorff A."/>
            <person name="Ohm R."/>
            <person name="Martin F."/>
            <person name="Silar P."/>
            <person name="Natvig D."/>
            <person name="Lalanne C."/>
            <person name="Gautier V."/>
            <person name="Ament-Velasquez S.L."/>
            <person name="Kruys A."/>
            <person name="Hutchinson M.I."/>
            <person name="Powell A.J."/>
            <person name="Barry K."/>
            <person name="Miller A.N."/>
            <person name="Grigoriev I.V."/>
            <person name="Debuchy R."/>
            <person name="Gladieux P."/>
            <person name="Thoren M.H."/>
            <person name="Johannesson H."/>
        </authorList>
    </citation>
    <scope>NUCLEOTIDE SEQUENCE</scope>
    <source>
        <strain evidence="3">SMH2532-1</strain>
    </source>
</reference>
<dbReference type="AlphaFoldDB" id="A0AA39XU70"/>